<dbReference type="GO" id="GO:0042056">
    <property type="term" value="F:chemoattractant activity"/>
    <property type="evidence" value="ECO:0007669"/>
    <property type="project" value="TreeGrafter"/>
</dbReference>
<dbReference type="Pfam" id="PF00711">
    <property type="entry name" value="Defensin_beta"/>
    <property type="match status" value="1"/>
</dbReference>
<feature type="signal peptide" evidence="7">
    <location>
        <begin position="1"/>
        <end position="22"/>
    </location>
</feature>
<keyword evidence="6" id="KW-1015">Disulfide bond</keyword>
<feature type="domain" description="Beta-defensin-like" evidence="8">
    <location>
        <begin position="27"/>
        <end position="61"/>
    </location>
</feature>
<evidence type="ECO:0000256" key="6">
    <source>
        <dbReference type="ARBA" id="ARBA00023157"/>
    </source>
</evidence>
<keyword evidence="5" id="KW-0044">Antibiotic</keyword>
<proteinExistence type="predicted"/>
<dbReference type="GO" id="GO:0005615">
    <property type="term" value="C:extracellular space"/>
    <property type="evidence" value="ECO:0007669"/>
    <property type="project" value="TreeGrafter"/>
</dbReference>
<dbReference type="InterPro" id="IPR001855">
    <property type="entry name" value="Defensin_beta-like"/>
</dbReference>
<organism evidence="9 10">
    <name type="scientific">Mus caroli</name>
    <name type="common">Ryukyu mouse</name>
    <name type="synonym">Ricefield mouse</name>
    <dbReference type="NCBI Taxonomy" id="10089"/>
    <lineage>
        <taxon>Eukaryota</taxon>
        <taxon>Metazoa</taxon>
        <taxon>Chordata</taxon>
        <taxon>Craniata</taxon>
        <taxon>Vertebrata</taxon>
        <taxon>Euteleostomi</taxon>
        <taxon>Mammalia</taxon>
        <taxon>Eutheria</taxon>
        <taxon>Euarchontoglires</taxon>
        <taxon>Glires</taxon>
        <taxon>Rodentia</taxon>
        <taxon>Myomorpha</taxon>
        <taxon>Muroidea</taxon>
        <taxon>Muridae</taxon>
        <taxon>Murinae</taxon>
        <taxon>Mus</taxon>
        <taxon>Mus</taxon>
    </lineage>
</organism>
<keyword evidence="4" id="KW-0211">Defensin</keyword>
<evidence type="ECO:0000313" key="9">
    <source>
        <dbReference type="Proteomes" id="UP000515126"/>
    </source>
</evidence>
<feature type="chain" id="PRO_5028273930" evidence="7">
    <location>
        <begin position="23"/>
        <end position="62"/>
    </location>
</feature>
<dbReference type="PANTHER" id="PTHR20515">
    <property type="entry name" value="BETA-DEFENSIN"/>
    <property type="match status" value="1"/>
</dbReference>
<evidence type="ECO:0000256" key="3">
    <source>
        <dbReference type="ARBA" id="ARBA00022529"/>
    </source>
</evidence>
<keyword evidence="7" id="KW-0732">Signal</keyword>
<evidence type="ECO:0000256" key="1">
    <source>
        <dbReference type="ARBA" id="ARBA00004613"/>
    </source>
</evidence>
<dbReference type="FunFam" id="3.10.360.10:FF:000001">
    <property type="entry name" value="Beta-defensin 1"/>
    <property type="match status" value="1"/>
</dbReference>
<dbReference type="GO" id="GO:0042742">
    <property type="term" value="P:defense response to bacterium"/>
    <property type="evidence" value="ECO:0007669"/>
    <property type="project" value="UniProtKB-KW"/>
</dbReference>
<dbReference type="PANTHER" id="PTHR20515:SF2">
    <property type="entry name" value="DEFENSIN BETA 4A"/>
    <property type="match status" value="1"/>
</dbReference>
<name>A0A6P5P4R4_MUSCR</name>
<evidence type="ECO:0000256" key="4">
    <source>
        <dbReference type="ARBA" id="ARBA00022940"/>
    </source>
</evidence>
<dbReference type="AlphaFoldDB" id="A0A6P5P4R4"/>
<protein>
    <submittedName>
        <fullName evidence="10">Beta-defensin 3-like</fullName>
    </submittedName>
</protein>
<evidence type="ECO:0000259" key="8">
    <source>
        <dbReference type="Pfam" id="PF00711"/>
    </source>
</evidence>
<dbReference type="SUPFAM" id="SSF57392">
    <property type="entry name" value="Defensin-like"/>
    <property type="match status" value="1"/>
</dbReference>
<dbReference type="RefSeq" id="XP_021009845.1">
    <property type="nucleotide sequence ID" value="XM_021154186.1"/>
</dbReference>
<sequence length="62" mass="7014">MRIHCLLFTFLLVLLSPLAAFSQKINNTVSCLRKGGKCWNWFIGNTHQIGSCGVPFLKCCKR</sequence>
<accession>A0A6P5P4R4</accession>
<dbReference type="KEGG" id="mcal:110287619"/>
<dbReference type="GeneID" id="110287619"/>
<dbReference type="Proteomes" id="UP000515126">
    <property type="component" value="Unplaced"/>
</dbReference>
<keyword evidence="2" id="KW-0964">Secreted</keyword>
<dbReference type="GO" id="GO:0031731">
    <property type="term" value="F:CCR6 chemokine receptor binding"/>
    <property type="evidence" value="ECO:0007669"/>
    <property type="project" value="TreeGrafter"/>
</dbReference>
<comment type="subcellular location">
    <subcellularLocation>
        <location evidence="1">Secreted</location>
    </subcellularLocation>
</comment>
<evidence type="ECO:0000256" key="2">
    <source>
        <dbReference type="ARBA" id="ARBA00022525"/>
    </source>
</evidence>
<dbReference type="GO" id="GO:0060326">
    <property type="term" value="P:cell chemotaxis"/>
    <property type="evidence" value="ECO:0007669"/>
    <property type="project" value="TreeGrafter"/>
</dbReference>
<keyword evidence="3" id="KW-0929">Antimicrobial</keyword>
<gene>
    <name evidence="10" type="primary">LOC110287619</name>
</gene>
<dbReference type="Gene3D" id="3.10.360.10">
    <property type="entry name" value="Antimicrobial Peptide, Beta-defensin 2, Chain A"/>
    <property type="match status" value="1"/>
</dbReference>
<evidence type="ECO:0000256" key="5">
    <source>
        <dbReference type="ARBA" id="ARBA00023022"/>
    </source>
</evidence>
<evidence type="ECO:0000313" key="10">
    <source>
        <dbReference type="RefSeq" id="XP_021009845.1"/>
    </source>
</evidence>
<keyword evidence="9" id="KW-1185">Reference proteome</keyword>
<evidence type="ECO:0000256" key="7">
    <source>
        <dbReference type="SAM" id="SignalP"/>
    </source>
</evidence>
<reference evidence="10" key="1">
    <citation type="submission" date="2025-08" db="UniProtKB">
        <authorList>
            <consortium name="RefSeq"/>
        </authorList>
    </citation>
    <scope>IDENTIFICATION</scope>
</reference>